<evidence type="ECO:0000256" key="5">
    <source>
        <dbReference type="ARBA" id="ARBA00023242"/>
    </source>
</evidence>
<dbReference type="GO" id="GO:0003677">
    <property type="term" value="F:DNA binding"/>
    <property type="evidence" value="ECO:0007669"/>
    <property type="project" value="UniProtKB-KW"/>
</dbReference>
<dbReference type="SMART" id="SM01019">
    <property type="entry name" value="B3"/>
    <property type="match status" value="1"/>
</dbReference>
<dbReference type="PANTHER" id="PTHR31391:SF99">
    <property type="entry name" value="B3 DOMAIN-CONTAINING PROTEIN OS06G0194400"/>
    <property type="match status" value="1"/>
</dbReference>
<name>A0A7I8J662_SPIIN</name>
<evidence type="ECO:0000313" key="8">
    <source>
        <dbReference type="EMBL" id="CAA2625910.1"/>
    </source>
</evidence>
<dbReference type="InterPro" id="IPR003340">
    <property type="entry name" value="B3_DNA-bd"/>
</dbReference>
<evidence type="ECO:0000313" key="9">
    <source>
        <dbReference type="Proteomes" id="UP001189122"/>
    </source>
</evidence>
<keyword evidence="4" id="KW-0804">Transcription</keyword>
<dbReference type="InterPro" id="IPR044837">
    <property type="entry name" value="REM16-like"/>
</dbReference>
<evidence type="ECO:0000256" key="4">
    <source>
        <dbReference type="ARBA" id="ARBA00023163"/>
    </source>
</evidence>
<evidence type="ECO:0000256" key="2">
    <source>
        <dbReference type="ARBA" id="ARBA00023015"/>
    </source>
</evidence>
<dbReference type="EMBL" id="LR743596">
    <property type="protein sequence ID" value="CAA2625910.1"/>
    <property type="molecule type" value="Genomic_DNA"/>
</dbReference>
<feature type="domain" description="TF-B3" evidence="7">
    <location>
        <begin position="118"/>
        <end position="155"/>
    </location>
</feature>
<gene>
    <name evidence="8" type="ORF">SI7747_09011634</name>
</gene>
<sequence length="221" mass="24376">MTRRDFLSLGCLVEGFLLMLLSSLRSLALAREISPTAYTRQMTARAYAEETAKALQSQLASECPNFIKLMLQSHVTGDFGDSQSLLLEALTQEGYANDSHRRQREESSTLYLAEKNGLSAGWRGFAISHELVDGDAVIFELVSRATFKVHIIRQSGYYEAGTEVQMPGPKRKGGTVLCSVCPFLPGQACSFVIRNCSLIFVNHTASSIIIYYSVRSVCCVV</sequence>
<keyword evidence="2" id="KW-0805">Transcription regulation</keyword>
<evidence type="ECO:0000259" key="7">
    <source>
        <dbReference type="PROSITE" id="PS50863"/>
    </source>
</evidence>
<reference evidence="8 9" key="1">
    <citation type="submission" date="2019-12" db="EMBL/GenBank/DDBJ databases">
        <authorList>
            <person name="Scholz U."/>
            <person name="Mascher M."/>
            <person name="Fiebig A."/>
        </authorList>
    </citation>
    <scope>NUCLEOTIDE SEQUENCE</scope>
</reference>
<dbReference type="SUPFAM" id="SSF101936">
    <property type="entry name" value="DNA-binding pseudobarrel domain"/>
    <property type="match status" value="1"/>
</dbReference>
<keyword evidence="5" id="KW-0539">Nucleus</keyword>
<feature type="signal peptide" evidence="6">
    <location>
        <begin position="1"/>
        <end position="30"/>
    </location>
</feature>
<comment type="subcellular location">
    <subcellularLocation>
        <location evidence="1">Nucleus</location>
    </subcellularLocation>
</comment>
<evidence type="ECO:0000256" key="1">
    <source>
        <dbReference type="ARBA" id="ARBA00004123"/>
    </source>
</evidence>
<dbReference type="AlphaFoldDB" id="A0A7I8J662"/>
<evidence type="ECO:0000256" key="3">
    <source>
        <dbReference type="ARBA" id="ARBA00023125"/>
    </source>
</evidence>
<keyword evidence="9" id="KW-1185">Reference proteome</keyword>
<organism evidence="8">
    <name type="scientific">Spirodela intermedia</name>
    <name type="common">Intermediate duckweed</name>
    <dbReference type="NCBI Taxonomy" id="51605"/>
    <lineage>
        <taxon>Eukaryota</taxon>
        <taxon>Viridiplantae</taxon>
        <taxon>Streptophyta</taxon>
        <taxon>Embryophyta</taxon>
        <taxon>Tracheophyta</taxon>
        <taxon>Spermatophyta</taxon>
        <taxon>Magnoliopsida</taxon>
        <taxon>Liliopsida</taxon>
        <taxon>Araceae</taxon>
        <taxon>Lemnoideae</taxon>
        <taxon>Spirodela</taxon>
    </lineage>
</organism>
<keyword evidence="6" id="KW-0732">Signal</keyword>
<proteinExistence type="predicted"/>
<protein>
    <recommendedName>
        <fullName evidence="7">TF-B3 domain-containing protein</fullName>
    </recommendedName>
</protein>
<dbReference type="CDD" id="cd10017">
    <property type="entry name" value="B3_DNA"/>
    <property type="match status" value="1"/>
</dbReference>
<dbReference type="Gene3D" id="2.40.330.10">
    <property type="entry name" value="DNA-binding pseudobarrel domain"/>
    <property type="match status" value="1"/>
</dbReference>
<dbReference type="GO" id="GO:0005634">
    <property type="term" value="C:nucleus"/>
    <property type="evidence" value="ECO:0007669"/>
    <property type="project" value="UniProtKB-SubCell"/>
</dbReference>
<accession>A0A7I8J662</accession>
<dbReference type="PANTHER" id="PTHR31391">
    <property type="entry name" value="B3 DOMAIN-CONTAINING PROTEIN OS11G0197600-RELATED"/>
    <property type="match status" value="1"/>
</dbReference>
<dbReference type="InterPro" id="IPR015300">
    <property type="entry name" value="DNA-bd_pseudobarrel_sf"/>
</dbReference>
<evidence type="ECO:0000256" key="6">
    <source>
        <dbReference type="SAM" id="SignalP"/>
    </source>
</evidence>
<dbReference type="EMBL" id="CACRZD030000009">
    <property type="protein sequence ID" value="CAA6665245.1"/>
    <property type="molecule type" value="Genomic_DNA"/>
</dbReference>
<keyword evidence="3" id="KW-0238">DNA-binding</keyword>
<dbReference type="Proteomes" id="UP001189122">
    <property type="component" value="Unassembled WGS sequence"/>
</dbReference>
<feature type="chain" id="PRO_5029681454" description="TF-B3 domain-containing protein" evidence="6">
    <location>
        <begin position="31"/>
        <end position="221"/>
    </location>
</feature>
<dbReference type="PROSITE" id="PS50863">
    <property type="entry name" value="B3"/>
    <property type="match status" value="1"/>
</dbReference>